<evidence type="ECO:0000313" key="2">
    <source>
        <dbReference type="Proteomes" id="UP000501812"/>
    </source>
</evidence>
<dbReference type="EMBL" id="CP051774">
    <property type="protein sequence ID" value="QJE95540.1"/>
    <property type="molecule type" value="Genomic_DNA"/>
</dbReference>
<proteinExistence type="predicted"/>
<dbReference type="RefSeq" id="WP_169453854.1">
    <property type="nucleotide sequence ID" value="NZ_CP051774.1"/>
</dbReference>
<protein>
    <submittedName>
        <fullName evidence="1">Uncharacterized protein</fullName>
    </submittedName>
</protein>
<dbReference type="KEGG" id="luo:HHL09_06995"/>
<keyword evidence="2" id="KW-1185">Reference proteome</keyword>
<dbReference type="AlphaFoldDB" id="A0A858RGY5"/>
<sequence length="102" mass="11430">MTIQNWFADAPPLPFVPFKGVAKEELSVLFTGYKPLTNRRRVPPRLQLAQALMCFCATTAALIATSREGERRITAWAPVVQQKIDTALGSSKQPISRFDKIR</sequence>
<dbReference type="Proteomes" id="UP000501812">
    <property type="component" value="Chromosome"/>
</dbReference>
<organism evidence="1 2">
    <name type="scientific">Luteolibacter luteus</name>
    <dbReference type="NCBI Taxonomy" id="2728835"/>
    <lineage>
        <taxon>Bacteria</taxon>
        <taxon>Pseudomonadati</taxon>
        <taxon>Verrucomicrobiota</taxon>
        <taxon>Verrucomicrobiia</taxon>
        <taxon>Verrucomicrobiales</taxon>
        <taxon>Verrucomicrobiaceae</taxon>
        <taxon>Luteolibacter</taxon>
    </lineage>
</organism>
<gene>
    <name evidence="1" type="ORF">HHL09_06995</name>
</gene>
<reference evidence="1 2" key="1">
    <citation type="submission" date="2020-04" db="EMBL/GenBank/DDBJ databases">
        <title>Luteolibacter sp. G-1-1-1 isolated from soil.</title>
        <authorList>
            <person name="Dahal R.H."/>
        </authorList>
    </citation>
    <scope>NUCLEOTIDE SEQUENCE [LARGE SCALE GENOMIC DNA]</scope>
    <source>
        <strain evidence="1 2">G-1-1-1</strain>
    </source>
</reference>
<evidence type="ECO:0000313" key="1">
    <source>
        <dbReference type="EMBL" id="QJE95540.1"/>
    </source>
</evidence>
<name>A0A858RGY5_9BACT</name>
<accession>A0A858RGY5</accession>